<comment type="caution">
    <text evidence="3">The sequence shown here is derived from an EMBL/GenBank/DDBJ whole genome shotgun (WGS) entry which is preliminary data.</text>
</comment>
<protein>
    <recommendedName>
        <fullName evidence="5">BZIP transcription factor</fullName>
    </recommendedName>
</protein>
<accession>A0A135RNB5</accession>
<feature type="compositionally biased region" description="Low complexity" evidence="2">
    <location>
        <begin position="494"/>
        <end position="504"/>
    </location>
</feature>
<dbReference type="EMBL" id="JFBX01000920">
    <property type="protein sequence ID" value="KXH25196.1"/>
    <property type="molecule type" value="Genomic_DNA"/>
</dbReference>
<feature type="compositionally biased region" description="Low complexity" evidence="2">
    <location>
        <begin position="120"/>
        <end position="129"/>
    </location>
</feature>
<evidence type="ECO:0000256" key="2">
    <source>
        <dbReference type="SAM" id="MobiDB-lite"/>
    </source>
</evidence>
<keyword evidence="4" id="KW-1185">Reference proteome</keyword>
<organism evidence="3 4">
    <name type="scientific">Colletotrichum simmondsii</name>
    <dbReference type="NCBI Taxonomy" id="703756"/>
    <lineage>
        <taxon>Eukaryota</taxon>
        <taxon>Fungi</taxon>
        <taxon>Dikarya</taxon>
        <taxon>Ascomycota</taxon>
        <taxon>Pezizomycotina</taxon>
        <taxon>Sordariomycetes</taxon>
        <taxon>Hypocreomycetidae</taxon>
        <taxon>Glomerellales</taxon>
        <taxon>Glomerellaceae</taxon>
        <taxon>Colletotrichum</taxon>
        <taxon>Colletotrichum acutatum species complex</taxon>
    </lineage>
</organism>
<evidence type="ECO:0000313" key="3">
    <source>
        <dbReference type="EMBL" id="KXH25196.1"/>
    </source>
</evidence>
<feature type="compositionally biased region" description="Low complexity" evidence="2">
    <location>
        <begin position="435"/>
        <end position="448"/>
    </location>
</feature>
<proteinExistence type="predicted"/>
<keyword evidence="1" id="KW-0175">Coiled coil</keyword>
<feature type="coiled-coil region" evidence="1">
    <location>
        <begin position="222"/>
        <end position="249"/>
    </location>
</feature>
<feature type="coiled-coil region" evidence="1">
    <location>
        <begin position="135"/>
        <end position="169"/>
    </location>
</feature>
<dbReference type="CDD" id="cd14686">
    <property type="entry name" value="bZIP"/>
    <property type="match status" value="1"/>
</dbReference>
<evidence type="ECO:0008006" key="5">
    <source>
        <dbReference type="Google" id="ProtNLM"/>
    </source>
</evidence>
<dbReference type="OrthoDB" id="4844977at2759"/>
<feature type="region of interest" description="Disordered" evidence="2">
    <location>
        <begin position="423"/>
        <end position="518"/>
    </location>
</feature>
<feature type="compositionally biased region" description="Low complexity" evidence="2">
    <location>
        <begin position="391"/>
        <end position="400"/>
    </location>
</feature>
<name>A0A135RNB5_9PEZI</name>
<feature type="compositionally biased region" description="Low complexity" evidence="2">
    <location>
        <begin position="97"/>
        <end position="111"/>
    </location>
</feature>
<feature type="compositionally biased region" description="Pro residues" evidence="2">
    <location>
        <begin position="373"/>
        <end position="390"/>
    </location>
</feature>
<reference evidence="3 4" key="1">
    <citation type="submission" date="2014-02" db="EMBL/GenBank/DDBJ databases">
        <title>The genome sequence of Colletotrichum simmondsii CBS122122.</title>
        <authorList>
            <person name="Baroncelli R."/>
            <person name="Thon M.R."/>
        </authorList>
    </citation>
    <scope>NUCLEOTIDE SEQUENCE [LARGE SCALE GENOMIC DNA]</scope>
    <source>
        <strain evidence="3 4">CBS122122</strain>
    </source>
</reference>
<evidence type="ECO:0000313" key="4">
    <source>
        <dbReference type="Proteomes" id="UP000070328"/>
    </source>
</evidence>
<feature type="region of interest" description="Disordered" evidence="2">
    <location>
        <begin position="97"/>
        <end position="134"/>
    </location>
</feature>
<dbReference type="AlphaFoldDB" id="A0A135RNB5"/>
<sequence>MSSPYTIPYKATASTFVPGAAAHPPAPQDHAAANMRTVRQPAVAGQPLAADTSHSNAPVAVGGAPRDAIPAKFSSAVEAAAGGGIAIAAPGGLRGVSGPASAGAANSSGQSGHCGEPVLTTTTTTTPTPFGTDGCEEMEQQLQTTQAEIARLKAENAQLKADSARTKAENGKLREAIGTAGLAFDENEGLRAVILRLEKVASHKVIQNENLFRQMADIQGQALALNQDRDRLRTKNRLLRAELRQVIRTLLNLHSENMELKDKEKDATMGVQILTDMLAALYNKIVDDAPDIMPTLSERVQKTLDHVYENWKEEQFLQVFHPEQAMQTTSPYDLVPRHTPVPSRGGIEFIPLEGNEEDEGTPNAGSGTSTVVPPAPQPQQPVQHQPPPHIPNHNIANPHATGFIPGQTNIFRLIIDSPGQQLYENNMPHVESPHTPTTGGPAPPSGGTVSLSDNLYDPDTPTLRGASNAVDGREDPRDGITMTNDEPEGHEDLQTPQTPQTPTPLRHHGANVLGTPEA</sequence>
<evidence type="ECO:0000256" key="1">
    <source>
        <dbReference type="SAM" id="Coils"/>
    </source>
</evidence>
<gene>
    <name evidence="3" type="ORF">CSIM01_04140</name>
</gene>
<feature type="region of interest" description="Disordered" evidence="2">
    <location>
        <begin position="345"/>
        <end position="403"/>
    </location>
</feature>
<dbReference type="Proteomes" id="UP000070328">
    <property type="component" value="Unassembled WGS sequence"/>
</dbReference>